<accession>A0A1F7V734</accession>
<dbReference type="EMBL" id="MGEQ01000010">
    <property type="protein sequence ID" value="OGL86313.1"/>
    <property type="molecule type" value="Genomic_DNA"/>
</dbReference>
<reference evidence="1 2" key="1">
    <citation type="journal article" date="2016" name="Nat. Commun.">
        <title>Thousands of microbial genomes shed light on interconnected biogeochemical processes in an aquifer system.</title>
        <authorList>
            <person name="Anantharaman K."/>
            <person name="Brown C.T."/>
            <person name="Hug L.A."/>
            <person name="Sharon I."/>
            <person name="Castelle C.J."/>
            <person name="Probst A.J."/>
            <person name="Thomas B.C."/>
            <person name="Singh A."/>
            <person name="Wilkins M.J."/>
            <person name="Karaoz U."/>
            <person name="Brodie E.L."/>
            <person name="Williams K.H."/>
            <person name="Hubbard S.S."/>
            <person name="Banfield J.F."/>
        </authorList>
    </citation>
    <scope>NUCLEOTIDE SEQUENCE [LARGE SCALE GENOMIC DNA]</scope>
</reference>
<comment type="caution">
    <text evidence="1">The sequence shown here is derived from an EMBL/GenBank/DDBJ whole genome shotgun (WGS) entry which is preliminary data.</text>
</comment>
<name>A0A1F7V734_9BACT</name>
<dbReference type="Proteomes" id="UP000176593">
    <property type="component" value="Unassembled WGS sequence"/>
</dbReference>
<evidence type="ECO:0000313" key="2">
    <source>
        <dbReference type="Proteomes" id="UP000176593"/>
    </source>
</evidence>
<protein>
    <submittedName>
        <fullName evidence="1">Uncharacterized protein</fullName>
    </submittedName>
</protein>
<evidence type="ECO:0000313" key="1">
    <source>
        <dbReference type="EMBL" id="OGL86313.1"/>
    </source>
</evidence>
<sequence length="73" mass="8331">MSETQTQPWFNQLRSKLTDLAEQFDLDPIQAEQFRETMFGLCKQEYMLGNKSGIAWAFKKAAERRGDSQAAAA</sequence>
<proteinExistence type="predicted"/>
<dbReference type="AlphaFoldDB" id="A0A1F7V734"/>
<gene>
    <name evidence="1" type="ORF">A3I41_02000</name>
</gene>
<organism evidence="1 2">
    <name type="scientific">Candidatus Uhrbacteria bacterium RIFCSPLOWO2_02_FULL_48_18</name>
    <dbReference type="NCBI Taxonomy" id="1802408"/>
    <lineage>
        <taxon>Bacteria</taxon>
        <taxon>Candidatus Uhriibacteriota</taxon>
    </lineage>
</organism>